<protein>
    <submittedName>
        <fullName evidence="1">Uncharacterized protein</fullName>
    </submittedName>
</protein>
<comment type="caution">
    <text evidence="1">The sequence shown here is derived from an EMBL/GenBank/DDBJ whole genome shotgun (WGS) entry which is preliminary data.</text>
</comment>
<dbReference type="Proteomes" id="UP001209878">
    <property type="component" value="Unassembled WGS sequence"/>
</dbReference>
<dbReference type="PANTHER" id="PTHR47510">
    <property type="entry name" value="REVERSE TRANSCRIPTASE DOMAIN-CONTAINING PROTEIN"/>
    <property type="match status" value="1"/>
</dbReference>
<name>A0AAD9NHH0_RIDPI</name>
<accession>A0AAD9NHH0</accession>
<dbReference type="EMBL" id="JAODUO010001153">
    <property type="protein sequence ID" value="KAK2170452.1"/>
    <property type="molecule type" value="Genomic_DNA"/>
</dbReference>
<keyword evidence="2" id="KW-1185">Reference proteome</keyword>
<gene>
    <name evidence="1" type="ORF">NP493_1152g00011</name>
</gene>
<dbReference type="AlphaFoldDB" id="A0AAD9NHH0"/>
<dbReference type="PANTHER" id="PTHR47510:SF3">
    <property type="entry name" value="ENDO_EXONUCLEASE_PHOSPHATASE DOMAIN-CONTAINING PROTEIN"/>
    <property type="match status" value="1"/>
</dbReference>
<proteinExistence type="predicted"/>
<sequence length="238" mass="27704">MNLYMHWYTCLTDCHDKHAPWRNVRVRDTTPHPCSAFDTINQNILIRRLRLRYSFVGKALDWVISDLKKGTQRVVIGDNYSNDRHLDIKKQVSQTISACSFYLRNIKQISRFLPRSTKERVVNATITSRLDYCNALLYGTSAVNIARLQRKHNTAARYASNDIHEYADTVTSYINLCQDMCIPQKSVKVFGNDKPWFTKNLNIKLTQKEEAFKSGDRALYRKAKYDVEKAIRGPFQNS</sequence>
<evidence type="ECO:0000313" key="2">
    <source>
        <dbReference type="Proteomes" id="UP001209878"/>
    </source>
</evidence>
<reference evidence="1" key="1">
    <citation type="journal article" date="2023" name="Mol. Biol. Evol.">
        <title>Third-Generation Sequencing Reveals the Adaptive Role of the Epigenome in Three Deep-Sea Polychaetes.</title>
        <authorList>
            <person name="Perez M."/>
            <person name="Aroh O."/>
            <person name="Sun Y."/>
            <person name="Lan Y."/>
            <person name="Juniper S.K."/>
            <person name="Young C.R."/>
            <person name="Angers B."/>
            <person name="Qian P.Y."/>
        </authorList>
    </citation>
    <scope>NUCLEOTIDE SEQUENCE</scope>
    <source>
        <strain evidence="1">R07B-5</strain>
    </source>
</reference>
<organism evidence="1 2">
    <name type="scientific">Ridgeia piscesae</name>
    <name type="common">Tubeworm</name>
    <dbReference type="NCBI Taxonomy" id="27915"/>
    <lineage>
        <taxon>Eukaryota</taxon>
        <taxon>Metazoa</taxon>
        <taxon>Spiralia</taxon>
        <taxon>Lophotrochozoa</taxon>
        <taxon>Annelida</taxon>
        <taxon>Polychaeta</taxon>
        <taxon>Sedentaria</taxon>
        <taxon>Canalipalpata</taxon>
        <taxon>Sabellida</taxon>
        <taxon>Siboglinidae</taxon>
        <taxon>Ridgeia</taxon>
    </lineage>
</organism>
<evidence type="ECO:0000313" key="1">
    <source>
        <dbReference type="EMBL" id="KAK2170452.1"/>
    </source>
</evidence>